<name>A0A813JAV4_POLGL</name>
<protein>
    <submittedName>
        <fullName evidence="2">Uncharacterized protein</fullName>
    </submittedName>
</protein>
<feature type="non-terminal residue" evidence="2">
    <location>
        <position position="1"/>
    </location>
</feature>
<feature type="non-terminal residue" evidence="2">
    <location>
        <position position="153"/>
    </location>
</feature>
<dbReference type="Proteomes" id="UP000626109">
    <property type="component" value="Unassembled WGS sequence"/>
</dbReference>
<comment type="caution">
    <text evidence="2">The sequence shown here is derived from an EMBL/GenBank/DDBJ whole genome shotgun (WGS) entry which is preliminary data.</text>
</comment>
<dbReference type="EMBL" id="CAJNNW010022180">
    <property type="protein sequence ID" value="CAE8668924.1"/>
    <property type="molecule type" value="Genomic_DNA"/>
</dbReference>
<evidence type="ECO:0000313" key="3">
    <source>
        <dbReference type="Proteomes" id="UP000626109"/>
    </source>
</evidence>
<accession>A0A813JAV4</accession>
<feature type="compositionally biased region" description="Basic and acidic residues" evidence="1">
    <location>
        <begin position="1"/>
        <end position="17"/>
    </location>
</feature>
<reference evidence="2" key="1">
    <citation type="submission" date="2021-02" db="EMBL/GenBank/DDBJ databases">
        <authorList>
            <person name="Dougan E. K."/>
            <person name="Rhodes N."/>
            <person name="Thang M."/>
            <person name="Chan C."/>
        </authorList>
    </citation>
    <scope>NUCLEOTIDE SEQUENCE</scope>
</reference>
<evidence type="ECO:0000256" key="1">
    <source>
        <dbReference type="SAM" id="MobiDB-lite"/>
    </source>
</evidence>
<dbReference type="AlphaFoldDB" id="A0A813JAV4"/>
<feature type="region of interest" description="Disordered" evidence="1">
    <location>
        <begin position="1"/>
        <end position="49"/>
    </location>
</feature>
<organism evidence="2 3">
    <name type="scientific">Polarella glacialis</name>
    <name type="common">Dinoflagellate</name>
    <dbReference type="NCBI Taxonomy" id="89957"/>
    <lineage>
        <taxon>Eukaryota</taxon>
        <taxon>Sar</taxon>
        <taxon>Alveolata</taxon>
        <taxon>Dinophyceae</taxon>
        <taxon>Suessiales</taxon>
        <taxon>Suessiaceae</taxon>
        <taxon>Polarella</taxon>
    </lineage>
</organism>
<proteinExistence type="predicted"/>
<gene>
    <name evidence="2" type="ORF">PGLA2088_LOCUS17064</name>
</gene>
<evidence type="ECO:0000313" key="2">
    <source>
        <dbReference type="EMBL" id="CAE8668924.1"/>
    </source>
</evidence>
<sequence>AGSKRLSREGSSRDRRSGSKQASRRGSPAVLERQGSSTSAGLGPKPTAPGCTGIMCDYIERQKAKEGKAHVEIEDWFLASLLESSMINGDALENVKGLLYREQLYDVWMGSIVDECKEMGLFPKTPPDRFKQQASHIVQMKHSATLMNVEVDN</sequence>